<evidence type="ECO:0000313" key="3">
    <source>
        <dbReference type="EMBL" id="KAK8842093.1"/>
    </source>
</evidence>
<accession>A0ABR2H795</accession>
<reference evidence="3 4" key="1">
    <citation type="submission" date="2024-04" db="EMBL/GenBank/DDBJ databases">
        <title>Tritrichomonas musculus Genome.</title>
        <authorList>
            <person name="Alves-Ferreira E."/>
            <person name="Grigg M."/>
            <person name="Lorenzi H."/>
            <person name="Galac M."/>
        </authorList>
    </citation>
    <scope>NUCLEOTIDE SEQUENCE [LARGE SCALE GENOMIC DNA]</scope>
    <source>
        <strain evidence="3 4">EAF2021</strain>
    </source>
</reference>
<feature type="compositionally biased region" description="Polar residues" evidence="1">
    <location>
        <begin position="684"/>
        <end position="696"/>
    </location>
</feature>
<proteinExistence type="predicted"/>
<keyword evidence="2" id="KW-0472">Membrane</keyword>
<name>A0ABR2H795_9EUKA</name>
<comment type="caution">
    <text evidence="3">The sequence shown here is derived from an EMBL/GenBank/DDBJ whole genome shotgun (WGS) entry which is preliminary data.</text>
</comment>
<sequence length="727" mass="83295">MLKGNLNASQIVQKRYAKEAHKQETTDNKMLNARYVKKQKESDDNFQRFNELDKQFKDIISQIKPHFQIINNLEQIKVSFLFLYYMLLIGSEKVNRKGNLIYGLRYPLYIIPYVLLLSLFGKKLVFFLHIILAFPVWKTIVDWRKKYIAKYQISLDGEDSSIDNLINLYMSGINDNRVVLAIDAASVSARVSVSKDGVIKGLLNTKFTQDAKTILSSSQEFAKFIEKHQQEIIRYFFVIYACPLSPSAQAFPVALIPKTSGNANKDIVAQFKKIIRKVSSRLTVVGTAFDGDAGWLPMAKKAEILTKDMIIIALFKNEQLQSLDYYLVLRNNEDSDSQLFLIFEDMLHLLKCFRYRLCSGCSICPSVFSDDNNFINCCNLESVGIPSWLIDNSKYLKMDNGMPLKLFTFENVEKCILSDRINLAYALIPCTLLKDTVMNPDADRETRIEMISLGYSIVFLYFNELEKFSKYKKSRLQSTSKRKGKNLFLTLMDKKWCAKYLSLSSSLAFVLKDKRAVELGALGSHCLEHFFGLIRTTSRSNDTFEKFEYSVYNSILSTFLEKEIGIKLTSPKRVSSSGVRLDEASDVFGINLTIPLKMAMKLHLSLSSGVYCKELFQKIEQIPIDFEIGNEIEYIMLLLNSSIQTPNVRTTFSERITVSVCKSQRRNLSLASKLTKNIEDNDNDSTASDQSFTKNSVKTRKSPRKRKMISDTMFAIEDDFISIENTY</sequence>
<evidence type="ECO:0000256" key="1">
    <source>
        <dbReference type="SAM" id="MobiDB-lite"/>
    </source>
</evidence>
<protein>
    <submittedName>
        <fullName evidence="3">Uncharacterized protein</fullName>
    </submittedName>
</protein>
<feature type="transmembrane region" description="Helical" evidence="2">
    <location>
        <begin position="110"/>
        <end position="137"/>
    </location>
</feature>
<keyword evidence="2" id="KW-0812">Transmembrane</keyword>
<evidence type="ECO:0000256" key="2">
    <source>
        <dbReference type="SAM" id="Phobius"/>
    </source>
</evidence>
<evidence type="ECO:0000313" key="4">
    <source>
        <dbReference type="Proteomes" id="UP001470230"/>
    </source>
</evidence>
<dbReference type="Proteomes" id="UP001470230">
    <property type="component" value="Unassembled WGS sequence"/>
</dbReference>
<keyword evidence="2" id="KW-1133">Transmembrane helix</keyword>
<feature type="region of interest" description="Disordered" evidence="1">
    <location>
        <begin position="679"/>
        <end position="704"/>
    </location>
</feature>
<organism evidence="3 4">
    <name type="scientific">Tritrichomonas musculus</name>
    <dbReference type="NCBI Taxonomy" id="1915356"/>
    <lineage>
        <taxon>Eukaryota</taxon>
        <taxon>Metamonada</taxon>
        <taxon>Parabasalia</taxon>
        <taxon>Tritrichomonadida</taxon>
        <taxon>Tritrichomonadidae</taxon>
        <taxon>Tritrichomonas</taxon>
    </lineage>
</organism>
<gene>
    <name evidence="3" type="ORF">M9Y10_026316</name>
</gene>
<dbReference type="EMBL" id="JAPFFF010000039">
    <property type="protein sequence ID" value="KAK8842093.1"/>
    <property type="molecule type" value="Genomic_DNA"/>
</dbReference>
<keyword evidence="4" id="KW-1185">Reference proteome</keyword>